<dbReference type="SUPFAM" id="SSF52833">
    <property type="entry name" value="Thioredoxin-like"/>
    <property type="match status" value="1"/>
</dbReference>
<accession>A0A835Z059</accession>
<keyword evidence="3 4" id="KW-0560">Oxidoreductase</keyword>
<keyword evidence="5" id="KW-0732">Signal</keyword>
<evidence type="ECO:0000313" key="8">
    <source>
        <dbReference type="Proteomes" id="UP000664859"/>
    </source>
</evidence>
<comment type="similarity">
    <text evidence="1 4">Belongs to the glutathione peroxidase family.</text>
</comment>
<comment type="caution">
    <text evidence="7">The sequence shown here is derived from an EMBL/GenBank/DDBJ whole genome shotgun (WGS) entry which is preliminary data.</text>
</comment>
<reference evidence="7" key="1">
    <citation type="submission" date="2021-02" db="EMBL/GenBank/DDBJ databases">
        <title>First Annotated Genome of the Yellow-green Alga Tribonema minus.</title>
        <authorList>
            <person name="Mahan K.M."/>
        </authorList>
    </citation>
    <scope>NUCLEOTIDE SEQUENCE</scope>
    <source>
        <strain evidence="7">UTEX B ZZ1240</strain>
    </source>
</reference>
<dbReference type="EMBL" id="JAFCMP010000235">
    <property type="protein sequence ID" value="KAG5182630.1"/>
    <property type="molecule type" value="Genomic_DNA"/>
</dbReference>
<dbReference type="PANTHER" id="PTHR11592">
    <property type="entry name" value="GLUTATHIONE PEROXIDASE"/>
    <property type="match status" value="1"/>
</dbReference>
<dbReference type="Pfam" id="PF00255">
    <property type="entry name" value="GSHPx"/>
    <property type="match status" value="1"/>
</dbReference>
<dbReference type="PANTHER" id="PTHR11592:SF78">
    <property type="entry name" value="GLUTATHIONE PEROXIDASE"/>
    <property type="match status" value="1"/>
</dbReference>
<dbReference type="Gene3D" id="3.40.30.10">
    <property type="entry name" value="Glutaredoxin"/>
    <property type="match status" value="2"/>
</dbReference>
<evidence type="ECO:0000256" key="2">
    <source>
        <dbReference type="ARBA" id="ARBA00022559"/>
    </source>
</evidence>
<dbReference type="InterPro" id="IPR013766">
    <property type="entry name" value="Thioredoxin_domain"/>
</dbReference>
<dbReference type="GO" id="GO:0004601">
    <property type="term" value="F:peroxidase activity"/>
    <property type="evidence" value="ECO:0007669"/>
    <property type="project" value="UniProtKB-KW"/>
</dbReference>
<dbReference type="CDD" id="cd00340">
    <property type="entry name" value="GSH_Peroxidase"/>
    <property type="match status" value="1"/>
</dbReference>
<evidence type="ECO:0000256" key="5">
    <source>
        <dbReference type="SAM" id="SignalP"/>
    </source>
</evidence>
<dbReference type="InterPro" id="IPR036249">
    <property type="entry name" value="Thioredoxin-like_sf"/>
</dbReference>
<evidence type="ECO:0000259" key="6">
    <source>
        <dbReference type="PROSITE" id="PS51352"/>
    </source>
</evidence>
<evidence type="ECO:0000256" key="3">
    <source>
        <dbReference type="ARBA" id="ARBA00023002"/>
    </source>
</evidence>
<dbReference type="InterPro" id="IPR000889">
    <property type="entry name" value="Glutathione_peroxidase"/>
</dbReference>
<dbReference type="OrthoDB" id="446890at2759"/>
<organism evidence="7 8">
    <name type="scientific">Tribonema minus</name>
    <dbReference type="NCBI Taxonomy" id="303371"/>
    <lineage>
        <taxon>Eukaryota</taxon>
        <taxon>Sar</taxon>
        <taxon>Stramenopiles</taxon>
        <taxon>Ochrophyta</taxon>
        <taxon>PX clade</taxon>
        <taxon>Xanthophyceae</taxon>
        <taxon>Tribonematales</taxon>
        <taxon>Tribonemataceae</taxon>
        <taxon>Tribonema</taxon>
    </lineage>
</organism>
<sequence length="226" mass="23958">MRLGRGLAVLLAATTLVPLVRGFAPTPHTQLSRSASAAASPRAMSFMLCGLKNILGLGGGDTKGQTIFDFTVKDASGKDVPLSTYQGKAKAFVIVNLYSKYKSRGLEILGFPCNSFGNQEPGTNAEIQAFAANKGAKYPIYAKIEVNGEAAHPLYKFLKASSGELLGSEIKWNFAKASALLSTLSAMCCFMSQFLVDANGVVVKRYAPPQSPLTLSADIEALLNKA</sequence>
<dbReference type="AlphaFoldDB" id="A0A835Z059"/>
<dbReference type="PROSITE" id="PS51355">
    <property type="entry name" value="GLUTATHIONE_PEROXID_3"/>
    <property type="match status" value="1"/>
</dbReference>
<keyword evidence="2 4" id="KW-0575">Peroxidase</keyword>
<protein>
    <recommendedName>
        <fullName evidence="4">Glutathione peroxidase</fullName>
    </recommendedName>
</protein>
<dbReference type="PROSITE" id="PS51352">
    <property type="entry name" value="THIOREDOXIN_2"/>
    <property type="match status" value="1"/>
</dbReference>
<keyword evidence="8" id="KW-1185">Reference proteome</keyword>
<feature type="domain" description="Thioredoxin" evidence="6">
    <location>
        <begin position="61"/>
        <end position="224"/>
    </location>
</feature>
<dbReference type="Proteomes" id="UP000664859">
    <property type="component" value="Unassembled WGS sequence"/>
</dbReference>
<evidence type="ECO:0000256" key="4">
    <source>
        <dbReference type="RuleBase" id="RU000499"/>
    </source>
</evidence>
<dbReference type="GO" id="GO:0006979">
    <property type="term" value="P:response to oxidative stress"/>
    <property type="evidence" value="ECO:0007669"/>
    <property type="project" value="InterPro"/>
</dbReference>
<feature type="signal peptide" evidence="5">
    <location>
        <begin position="1"/>
        <end position="22"/>
    </location>
</feature>
<feature type="chain" id="PRO_5032872092" description="Glutathione peroxidase" evidence="5">
    <location>
        <begin position="23"/>
        <end position="226"/>
    </location>
</feature>
<proteinExistence type="inferred from homology"/>
<evidence type="ECO:0000256" key="1">
    <source>
        <dbReference type="ARBA" id="ARBA00006926"/>
    </source>
</evidence>
<gene>
    <name evidence="7" type="ORF">JKP88DRAFT_318671</name>
</gene>
<dbReference type="PRINTS" id="PR01011">
    <property type="entry name" value="GLUTPROXDASE"/>
</dbReference>
<evidence type="ECO:0000313" key="7">
    <source>
        <dbReference type="EMBL" id="KAG5182630.1"/>
    </source>
</evidence>
<name>A0A835Z059_9STRA</name>